<dbReference type="InterPro" id="IPR016032">
    <property type="entry name" value="Sig_transdc_resp-reg_C-effctor"/>
</dbReference>
<protein>
    <submittedName>
        <fullName evidence="5">LuxR C-terminal-related transcriptional regulator</fullName>
    </submittedName>
</protein>
<dbReference type="InterPro" id="IPR036388">
    <property type="entry name" value="WH-like_DNA-bd_sf"/>
</dbReference>
<dbReference type="CDD" id="cd06170">
    <property type="entry name" value="LuxR_C_like"/>
    <property type="match status" value="1"/>
</dbReference>
<feature type="domain" description="HTH luxR-type" evidence="4">
    <location>
        <begin position="172"/>
        <end position="237"/>
    </location>
</feature>
<organism evidence="5 6">
    <name type="scientific">Cypionkella sinensis</name>
    <dbReference type="NCBI Taxonomy" id="1756043"/>
    <lineage>
        <taxon>Bacteria</taxon>
        <taxon>Pseudomonadati</taxon>
        <taxon>Pseudomonadota</taxon>
        <taxon>Alphaproteobacteria</taxon>
        <taxon>Rhodobacterales</taxon>
        <taxon>Paracoccaceae</taxon>
        <taxon>Cypionkella</taxon>
    </lineage>
</organism>
<dbReference type="PANTHER" id="PTHR44688:SF16">
    <property type="entry name" value="DNA-BINDING TRANSCRIPTIONAL ACTIVATOR DEVR_DOSR"/>
    <property type="match status" value="1"/>
</dbReference>
<evidence type="ECO:0000313" key="6">
    <source>
        <dbReference type="Proteomes" id="UP001595547"/>
    </source>
</evidence>
<sequence length="252" mass="25930">MPTDRPSGSTALLARNAVLQSALSEQLVKAADLRSILCSLGLATVSVSRDLKLRLFTTAAGRLLGICAEQIGTIFALEAHPPIGAFLLDRIRAVLGNGIAESHLLPLASGPNLLCRLLPLRAFEAADPTVDGVVLTFAPINPAPADVASILPAEVIRPPETTADDGGLAAGYPGLGFGLTHRQHQVLGHVLAGHPSKNIAADLGISQRTVENHRAAIMARTGATSLPALARLAIGADVGGDCKPALTRRAAG</sequence>
<gene>
    <name evidence="5" type="ORF">ACFOGH_06060</name>
</gene>
<dbReference type="PANTHER" id="PTHR44688">
    <property type="entry name" value="DNA-BINDING TRANSCRIPTIONAL ACTIVATOR DEVR_DOSR"/>
    <property type="match status" value="1"/>
</dbReference>
<reference evidence="6" key="1">
    <citation type="journal article" date="2019" name="Int. J. Syst. Evol. Microbiol.">
        <title>The Global Catalogue of Microorganisms (GCM) 10K type strain sequencing project: providing services to taxonomists for standard genome sequencing and annotation.</title>
        <authorList>
            <consortium name="The Broad Institute Genomics Platform"/>
            <consortium name="The Broad Institute Genome Sequencing Center for Infectious Disease"/>
            <person name="Wu L."/>
            <person name="Ma J."/>
        </authorList>
    </citation>
    <scope>NUCLEOTIDE SEQUENCE [LARGE SCALE GENOMIC DNA]</scope>
    <source>
        <strain evidence="6">KCTC 52039</strain>
    </source>
</reference>
<dbReference type="RefSeq" id="WP_380072169.1">
    <property type="nucleotide sequence ID" value="NZ_JBHRTO010000001.1"/>
</dbReference>
<comment type="caution">
    <text evidence="5">The sequence shown here is derived from an EMBL/GenBank/DDBJ whole genome shotgun (WGS) entry which is preliminary data.</text>
</comment>
<dbReference type="SMART" id="SM00421">
    <property type="entry name" value="HTH_LUXR"/>
    <property type="match status" value="1"/>
</dbReference>
<dbReference type="EMBL" id="JBHRTO010000001">
    <property type="protein sequence ID" value="MFC3180544.1"/>
    <property type="molecule type" value="Genomic_DNA"/>
</dbReference>
<dbReference type="PROSITE" id="PS00622">
    <property type="entry name" value="HTH_LUXR_1"/>
    <property type="match status" value="1"/>
</dbReference>
<dbReference type="Proteomes" id="UP001595547">
    <property type="component" value="Unassembled WGS sequence"/>
</dbReference>
<keyword evidence="3" id="KW-0804">Transcription</keyword>
<dbReference type="InterPro" id="IPR000792">
    <property type="entry name" value="Tscrpt_reg_LuxR_C"/>
</dbReference>
<keyword evidence="2" id="KW-0238">DNA-binding</keyword>
<proteinExistence type="predicted"/>
<keyword evidence="1" id="KW-0805">Transcription regulation</keyword>
<name>A0ABV7IVL2_9RHOB</name>
<evidence type="ECO:0000313" key="5">
    <source>
        <dbReference type="EMBL" id="MFC3180544.1"/>
    </source>
</evidence>
<evidence type="ECO:0000259" key="4">
    <source>
        <dbReference type="PROSITE" id="PS50043"/>
    </source>
</evidence>
<dbReference type="PRINTS" id="PR00038">
    <property type="entry name" value="HTHLUXR"/>
</dbReference>
<dbReference type="PROSITE" id="PS50043">
    <property type="entry name" value="HTH_LUXR_2"/>
    <property type="match status" value="1"/>
</dbReference>
<evidence type="ECO:0000256" key="3">
    <source>
        <dbReference type="ARBA" id="ARBA00023163"/>
    </source>
</evidence>
<dbReference type="Pfam" id="PF00196">
    <property type="entry name" value="GerE"/>
    <property type="match status" value="1"/>
</dbReference>
<dbReference type="Gene3D" id="1.10.10.10">
    <property type="entry name" value="Winged helix-like DNA-binding domain superfamily/Winged helix DNA-binding domain"/>
    <property type="match status" value="1"/>
</dbReference>
<accession>A0ABV7IVL2</accession>
<evidence type="ECO:0000256" key="1">
    <source>
        <dbReference type="ARBA" id="ARBA00023015"/>
    </source>
</evidence>
<evidence type="ECO:0000256" key="2">
    <source>
        <dbReference type="ARBA" id="ARBA00023125"/>
    </source>
</evidence>
<dbReference type="SUPFAM" id="SSF46894">
    <property type="entry name" value="C-terminal effector domain of the bipartite response regulators"/>
    <property type="match status" value="1"/>
</dbReference>
<keyword evidence="6" id="KW-1185">Reference proteome</keyword>